<name>A0A2R8FCY3_9CHLA</name>
<accession>A0A2R8FCY3</accession>
<gene>
    <name evidence="3" type="ORF">C10C_1045</name>
</gene>
<dbReference type="InterPro" id="IPR022565">
    <property type="entry name" value="DUF2608"/>
</dbReference>
<dbReference type="RefSeq" id="WP_108897102.1">
    <property type="nucleotide sequence ID" value="NZ_LT993738.1"/>
</dbReference>
<dbReference type="EMBL" id="LT993738">
    <property type="protein sequence ID" value="SPN74176.1"/>
    <property type="molecule type" value="Genomic_DNA"/>
</dbReference>
<feature type="signal peptide" evidence="2">
    <location>
        <begin position="1"/>
        <end position="21"/>
    </location>
</feature>
<dbReference type="OrthoDB" id="17512at2"/>
<evidence type="ECO:0000256" key="2">
    <source>
        <dbReference type="SAM" id="SignalP"/>
    </source>
</evidence>
<feature type="chain" id="PRO_5015313199" description="Outer membrane protein" evidence="2">
    <location>
        <begin position="22"/>
        <end position="274"/>
    </location>
</feature>
<proteinExistence type="predicted"/>
<dbReference type="Proteomes" id="UP000244926">
    <property type="component" value="Chromosome I"/>
</dbReference>
<organism evidence="3 4">
    <name type="scientific">Chlamydia serpentis</name>
    <dbReference type="NCBI Taxonomy" id="1967782"/>
    <lineage>
        <taxon>Bacteria</taxon>
        <taxon>Pseudomonadati</taxon>
        <taxon>Chlamydiota</taxon>
        <taxon>Chlamydiia</taxon>
        <taxon>Chlamydiales</taxon>
        <taxon>Chlamydiaceae</taxon>
        <taxon>Chlamydia/Chlamydophila group</taxon>
        <taxon>Chlamydia</taxon>
    </lineage>
</organism>
<dbReference type="Pfam" id="PF11019">
    <property type="entry name" value="DUF2608"/>
    <property type="match status" value="1"/>
</dbReference>
<evidence type="ECO:0000313" key="4">
    <source>
        <dbReference type="Proteomes" id="UP000244926"/>
    </source>
</evidence>
<keyword evidence="4" id="KW-1185">Reference proteome</keyword>
<sequence>MRRNVFILFILCLCKIPSLEAVVIKITDVQAVNRFAREKTLVCFNIEDTVIFPKQMIGQSAWLYYREKELSTILTREQAKEQAFLEWMGISFLVEYELVSPNLKNTLVGLSLKRSWVLGVSQRPINLIKKTLGVLRSLNIDFTSCPAICQDGWLSQSTTEKKPIEEMAIEKNVWFVGGIKNNLGMNEALEIFLRNISSQPSQIIYIDHDAERLRTIDAFCKKTNIYFIGMLYTPASLRVNNYNHQLADIQWSQLRKNLSDEYYESLLSYLKGKE</sequence>
<protein>
    <recommendedName>
        <fullName evidence="5">Outer membrane protein</fullName>
    </recommendedName>
</protein>
<evidence type="ECO:0000256" key="1">
    <source>
        <dbReference type="ARBA" id="ARBA00022729"/>
    </source>
</evidence>
<dbReference type="AlphaFoldDB" id="A0A2R8FCY3"/>
<keyword evidence="1 2" id="KW-0732">Signal</keyword>
<evidence type="ECO:0000313" key="3">
    <source>
        <dbReference type="EMBL" id="SPN74176.1"/>
    </source>
</evidence>
<reference evidence="4" key="1">
    <citation type="submission" date="2017-11" db="EMBL/GenBank/DDBJ databases">
        <authorList>
            <person name="Seth-Smith MB H."/>
        </authorList>
    </citation>
    <scope>NUCLEOTIDE SEQUENCE [LARGE SCALE GENOMIC DNA]</scope>
</reference>
<evidence type="ECO:0008006" key="5">
    <source>
        <dbReference type="Google" id="ProtNLM"/>
    </source>
</evidence>
<dbReference type="KEGG" id="csee:C10C_1045"/>